<accession>A0ABQ8P6R4</accession>
<dbReference type="InterPro" id="IPR033122">
    <property type="entry name" value="LETM1-like_RBD"/>
</dbReference>
<evidence type="ECO:0000259" key="9">
    <source>
        <dbReference type="PROSITE" id="PS51758"/>
    </source>
</evidence>
<proteinExistence type="predicted"/>
<dbReference type="Pfam" id="PF07766">
    <property type="entry name" value="LETM1_RBD"/>
    <property type="match status" value="1"/>
</dbReference>
<keyword evidence="11" id="KW-1185">Reference proteome</keyword>
<reference evidence="10" key="1">
    <citation type="submission" date="2022-10" db="EMBL/GenBank/DDBJ databases">
        <title>Adaptive evolution leads to modifications in subtelomeric GC content in a zoonotic Cryptosporidium species.</title>
        <authorList>
            <person name="Li J."/>
            <person name="Feng Y."/>
            <person name="Xiao L."/>
        </authorList>
    </citation>
    <scope>NUCLEOTIDE SEQUENCE</scope>
    <source>
        <strain evidence="10">25894</strain>
    </source>
</reference>
<dbReference type="PANTHER" id="PTHR14009">
    <property type="entry name" value="LEUCINE ZIPPER-EF-HAND CONTAINING TRANSMEMBRANE PROTEIN"/>
    <property type="match status" value="1"/>
</dbReference>
<evidence type="ECO:0000256" key="7">
    <source>
        <dbReference type="PROSITE-ProRule" id="PRU01094"/>
    </source>
</evidence>
<organism evidence="10 11">
    <name type="scientific">Cryptosporidium canis</name>
    <dbReference type="NCBI Taxonomy" id="195482"/>
    <lineage>
        <taxon>Eukaryota</taxon>
        <taxon>Sar</taxon>
        <taxon>Alveolata</taxon>
        <taxon>Apicomplexa</taxon>
        <taxon>Conoidasida</taxon>
        <taxon>Coccidia</taxon>
        <taxon>Eucoccidiorida</taxon>
        <taxon>Eimeriorina</taxon>
        <taxon>Cryptosporidiidae</taxon>
        <taxon>Cryptosporidium</taxon>
    </lineage>
</organism>
<dbReference type="InterPro" id="IPR044202">
    <property type="entry name" value="LETM1/MDM38-like"/>
</dbReference>
<keyword evidence="5 7" id="KW-0496">Mitochondrion</keyword>
<keyword evidence="6 8" id="KW-0472">Membrane</keyword>
<evidence type="ECO:0000256" key="1">
    <source>
        <dbReference type="ARBA" id="ARBA00004434"/>
    </source>
</evidence>
<evidence type="ECO:0000256" key="8">
    <source>
        <dbReference type="SAM" id="Phobius"/>
    </source>
</evidence>
<gene>
    <name evidence="10" type="ORF">OJ252_1907</name>
</gene>
<dbReference type="PANTHER" id="PTHR14009:SF1">
    <property type="entry name" value="MITOCHONDRIAL PROTON_CALCIUM EXCHANGER PROTEIN"/>
    <property type="match status" value="1"/>
</dbReference>
<evidence type="ECO:0000256" key="2">
    <source>
        <dbReference type="ARBA" id="ARBA00022692"/>
    </source>
</evidence>
<feature type="transmembrane region" description="Helical" evidence="8">
    <location>
        <begin position="75"/>
        <end position="95"/>
    </location>
</feature>
<keyword evidence="3" id="KW-0999">Mitochondrion inner membrane</keyword>
<evidence type="ECO:0000313" key="11">
    <source>
        <dbReference type="Proteomes" id="UP001071777"/>
    </source>
</evidence>
<keyword evidence="2 8" id="KW-0812">Transmembrane</keyword>
<protein>
    <submittedName>
        <fullName evidence="10">LETM1/MRS7-like protein</fullName>
    </submittedName>
</protein>
<keyword evidence="4 8" id="KW-1133">Transmembrane helix</keyword>
<comment type="caution">
    <text evidence="10">The sequence shown here is derived from an EMBL/GenBank/DDBJ whole genome shotgun (WGS) entry which is preliminary data.</text>
</comment>
<evidence type="ECO:0000313" key="10">
    <source>
        <dbReference type="EMBL" id="KAJ1610428.1"/>
    </source>
</evidence>
<evidence type="ECO:0000256" key="4">
    <source>
        <dbReference type="ARBA" id="ARBA00022989"/>
    </source>
</evidence>
<sequence length="270" mass="31032">MFLFKKVKVLTGSSRFKSINKSLEECLRWSIKGFWLYCLNLKRSGSLIHRRILGNGLTFGEKQLIKTAFRDTVKIIPFSLFIIVPFAEFGLPFAIRLFPNMLPSTFSPKSISEGGNAFEKKKIELLKFYSNIQSIISSLKNSNDLTVNLKAYSMERIQSKLLEGGELDLLELSKVVSGSYRDEFELENLDFETLMSVSKVMGIYSVRSRFLLILQIRYKLLKLKGEDRDILYDGIDKLNKELLYMVLTSRLINPIAIINHPLGSSHKINW</sequence>
<dbReference type="Proteomes" id="UP001071777">
    <property type="component" value="Unassembled WGS sequence"/>
</dbReference>
<dbReference type="EMBL" id="JAPCXB010000070">
    <property type="protein sequence ID" value="KAJ1610428.1"/>
    <property type="molecule type" value="Genomic_DNA"/>
</dbReference>
<dbReference type="PROSITE" id="PS51758">
    <property type="entry name" value="LETM1_RBD"/>
    <property type="match status" value="1"/>
</dbReference>
<evidence type="ECO:0000256" key="6">
    <source>
        <dbReference type="ARBA" id="ARBA00023136"/>
    </source>
</evidence>
<evidence type="ECO:0000256" key="5">
    <source>
        <dbReference type="ARBA" id="ARBA00023128"/>
    </source>
</evidence>
<evidence type="ECO:0000256" key="3">
    <source>
        <dbReference type="ARBA" id="ARBA00022792"/>
    </source>
</evidence>
<name>A0ABQ8P6R4_9CRYT</name>
<comment type="subcellular location">
    <subcellularLocation>
        <location evidence="1">Mitochondrion inner membrane</location>
        <topology evidence="1">Single-pass membrane protein</topology>
    </subcellularLocation>
</comment>
<feature type="domain" description="Letm1 RBD" evidence="9">
    <location>
        <begin position="119"/>
        <end position="270"/>
    </location>
</feature>